<feature type="transmembrane region" description="Helical" evidence="1">
    <location>
        <begin position="110"/>
        <end position="140"/>
    </location>
</feature>
<feature type="transmembrane region" description="Helical" evidence="1">
    <location>
        <begin position="160"/>
        <end position="181"/>
    </location>
</feature>
<keyword evidence="3" id="KW-1185">Reference proteome</keyword>
<comment type="caution">
    <text evidence="2">The sequence shown here is derived from an EMBL/GenBank/DDBJ whole genome shotgun (WGS) entry which is preliminary data.</text>
</comment>
<protein>
    <submittedName>
        <fullName evidence="2">ABC transporter permease</fullName>
    </submittedName>
</protein>
<reference evidence="2 3" key="1">
    <citation type="submission" date="2023-03" db="EMBL/GenBank/DDBJ databases">
        <authorList>
            <person name="Shen W."/>
            <person name="Cai J."/>
        </authorList>
    </citation>
    <scope>NUCLEOTIDE SEQUENCE [LARGE SCALE GENOMIC DNA]</scope>
    <source>
        <strain evidence="2 3">D6-4</strain>
    </source>
</reference>
<proteinExistence type="predicted"/>
<dbReference type="EMBL" id="JARPYI010000001">
    <property type="protein sequence ID" value="MDT2599010.1"/>
    <property type="molecule type" value="Genomic_DNA"/>
</dbReference>
<dbReference type="RefSeq" id="WP_311820861.1">
    <property type="nucleotide sequence ID" value="NZ_JARPYF010000001.1"/>
</dbReference>
<dbReference type="Proteomes" id="UP001252875">
    <property type="component" value="Unassembled WGS sequence"/>
</dbReference>
<feature type="transmembrane region" description="Helical" evidence="1">
    <location>
        <begin position="65"/>
        <end position="89"/>
    </location>
</feature>
<gene>
    <name evidence="2" type="ORF">P7D85_04440</name>
</gene>
<evidence type="ECO:0000313" key="2">
    <source>
        <dbReference type="EMBL" id="MDT2599010.1"/>
    </source>
</evidence>
<evidence type="ECO:0000256" key="1">
    <source>
        <dbReference type="SAM" id="Phobius"/>
    </source>
</evidence>
<sequence>MMEIWTIYKMEIIKTLKRRNSLILLIPAILVMVMSFGASTGALTLTGDALSSDGKLACLDFVSTVWTFFNTLGIWGILLILVTAVQFSGEITSGQIKMTLLRIGKRGPIIVAKFCALLTTTFGAFVLFTLSAGAGYYLFVADSTMGNGSFTSAMIDLPNMLAMIGFIFLHLALFMAVTLLAGLFLSPFIAFIISLVSLFALNYLITTNAVDLLKYSALSASNHLLAGQTAEWVPALLSSLVIIACILTLTSLFFKRMDIK</sequence>
<keyword evidence="1" id="KW-1133">Transmembrane helix</keyword>
<name>A0ABU3EVY0_9ENTE</name>
<feature type="transmembrane region" description="Helical" evidence="1">
    <location>
        <begin position="21"/>
        <end position="45"/>
    </location>
</feature>
<organism evidence="2 3">
    <name type="scientific">Enterococcus hulanensis</name>
    <dbReference type="NCBI Taxonomy" id="2559929"/>
    <lineage>
        <taxon>Bacteria</taxon>
        <taxon>Bacillati</taxon>
        <taxon>Bacillota</taxon>
        <taxon>Bacilli</taxon>
        <taxon>Lactobacillales</taxon>
        <taxon>Enterococcaceae</taxon>
        <taxon>Enterococcus</taxon>
    </lineage>
</organism>
<feature type="transmembrane region" description="Helical" evidence="1">
    <location>
        <begin position="188"/>
        <end position="205"/>
    </location>
</feature>
<keyword evidence="1" id="KW-0472">Membrane</keyword>
<keyword evidence="1" id="KW-0812">Transmembrane</keyword>
<accession>A0ABU3EVY0</accession>
<evidence type="ECO:0000313" key="3">
    <source>
        <dbReference type="Proteomes" id="UP001252875"/>
    </source>
</evidence>
<feature type="transmembrane region" description="Helical" evidence="1">
    <location>
        <begin position="232"/>
        <end position="254"/>
    </location>
</feature>